<protein>
    <submittedName>
        <fullName evidence="1">Uncharacterized protein</fullName>
    </submittedName>
</protein>
<name>K1PVR6_MAGGI</name>
<dbReference type="HOGENOM" id="CLU_1355818_0_0_1"/>
<accession>K1PVR6</accession>
<proteinExistence type="predicted"/>
<reference evidence="1" key="1">
    <citation type="journal article" date="2012" name="Nature">
        <title>The oyster genome reveals stress adaptation and complexity of shell formation.</title>
        <authorList>
            <person name="Zhang G."/>
            <person name="Fang X."/>
            <person name="Guo X."/>
            <person name="Li L."/>
            <person name="Luo R."/>
            <person name="Xu F."/>
            <person name="Yang P."/>
            <person name="Zhang L."/>
            <person name="Wang X."/>
            <person name="Qi H."/>
            <person name="Xiong Z."/>
            <person name="Que H."/>
            <person name="Xie Y."/>
            <person name="Holland P.W."/>
            <person name="Paps J."/>
            <person name="Zhu Y."/>
            <person name="Wu F."/>
            <person name="Chen Y."/>
            <person name="Wang J."/>
            <person name="Peng C."/>
            <person name="Meng J."/>
            <person name="Yang L."/>
            <person name="Liu J."/>
            <person name="Wen B."/>
            <person name="Zhang N."/>
            <person name="Huang Z."/>
            <person name="Zhu Q."/>
            <person name="Feng Y."/>
            <person name="Mount A."/>
            <person name="Hedgecock D."/>
            <person name="Xu Z."/>
            <person name="Liu Y."/>
            <person name="Domazet-Loso T."/>
            <person name="Du Y."/>
            <person name="Sun X."/>
            <person name="Zhang S."/>
            <person name="Liu B."/>
            <person name="Cheng P."/>
            <person name="Jiang X."/>
            <person name="Li J."/>
            <person name="Fan D."/>
            <person name="Wang W."/>
            <person name="Fu W."/>
            <person name="Wang T."/>
            <person name="Wang B."/>
            <person name="Zhang J."/>
            <person name="Peng Z."/>
            <person name="Li Y."/>
            <person name="Li N."/>
            <person name="Wang J."/>
            <person name="Chen M."/>
            <person name="He Y."/>
            <person name="Tan F."/>
            <person name="Song X."/>
            <person name="Zheng Q."/>
            <person name="Huang R."/>
            <person name="Yang H."/>
            <person name="Du X."/>
            <person name="Chen L."/>
            <person name="Yang M."/>
            <person name="Gaffney P.M."/>
            <person name="Wang S."/>
            <person name="Luo L."/>
            <person name="She Z."/>
            <person name="Ming Y."/>
            <person name="Huang W."/>
            <person name="Zhang S."/>
            <person name="Huang B."/>
            <person name="Zhang Y."/>
            <person name="Qu T."/>
            <person name="Ni P."/>
            <person name="Miao G."/>
            <person name="Wang J."/>
            <person name="Wang Q."/>
            <person name="Steinberg C.E."/>
            <person name="Wang H."/>
            <person name="Li N."/>
            <person name="Qian L."/>
            <person name="Zhang G."/>
            <person name="Li Y."/>
            <person name="Yang H."/>
            <person name="Liu X."/>
            <person name="Wang J."/>
            <person name="Yin Y."/>
            <person name="Wang J."/>
        </authorList>
    </citation>
    <scope>NUCLEOTIDE SEQUENCE [LARGE SCALE GENOMIC DNA]</scope>
    <source>
        <strain evidence="1">05x7-T-G4-1.051#20</strain>
    </source>
</reference>
<dbReference type="EMBL" id="JH816871">
    <property type="protein sequence ID" value="EKC25833.1"/>
    <property type="molecule type" value="Genomic_DNA"/>
</dbReference>
<dbReference type="AlphaFoldDB" id="K1PVR6"/>
<evidence type="ECO:0000313" key="1">
    <source>
        <dbReference type="EMBL" id="EKC25833.1"/>
    </source>
</evidence>
<sequence>MDIGTCSLPDRHLRSVRTLTQQALMLFEDKVEKYNDRLRDVRRDIETVILEFEDVRPTEENVLRAMKSDLIHFANQYNSLSNEYVSYLKGTRTAASLREEASHRLVASSVRGSLIVDFDLIIPDDPVSKIQVVDTVYKLVNGLAFVNYSGEIVNVTSASINSSAGTVIITNSTDGCYIMNSQDVCSPGDRCHEFNNYTVACM</sequence>
<dbReference type="InParanoid" id="K1PVR6"/>
<organism evidence="1">
    <name type="scientific">Magallana gigas</name>
    <name type="common">Pacific oyster</name>
    <name type="synonym">Crassostrea gigas</name>
    <dbReference type="NCBI Taxonomy" id="29159"/>
    <lineage>
        <taxon>Eukaryota</taxon>
        <taxon>Metazoa</taxon>
        <taxon>Spiralia</taxon>
        <taxon>Lophotrochozoa</taxon>
        <taxon>Mollusca</taxon>
        <taxon>Bivalvia</taxon>
        <taxon>Autobranchia</taxon>
        <taxon>Pteriomorphia</taxon>
        <taxon>Ostreida</taxon>
        <taxon>Ostreoidea</taxon>
        <taxon>Ostreidae</taxon>
        <taxon>Magallana</taxon>
    </lineage>
</organism>
<gene>
    <name evidence="1" type="ORF">CGI_10008364</name>
</gene>